<comment type="similarity">
    <text evidence="2">Belongs to the acyl-CoA dehydrogenase family.</text>
</comment>
<dbReference type="AlphaFoldDB" id="A0A844D9B5"/>
<evidence type="ECO:0000256" key="3">
    <source>
        <dbReference type="ARBA" id="ARBA00022630"/>
    </source>
</evidence>
<evidence type="ECO:0000256" key="1">
    <source>
        <dbReference type="ARBA" id="ARBA00001974"/>
    </source>
</evidence>
<evidence type="ECO:0000313" key="9">
    <source>
        <dbReference type="EMBL" id="MRW83869.1"/>
    </source>
</evidence>
<keyword evidence="10" id="KW-1185">Reference proteome</keyword>
<dbReference type="Pfam" id="PF02771">
    <property type="entry name" value="Acyl-CoA_dh_N"/>
    <property type="match status" value="1"/>
</dbReference>
<evidence type="ECO:0000313" key="10">
    <source>
        <dbReference type="Proteomes" id="UP000439986"/>
    </source>
</evidence>
<dbReference type="Gene3D" id="1.20.140.10">
    <property type="entry name" value="Butyryl-CoA Dehydrogenase, subunit A, domain 3"/>
    <property type="match status" value="1"/>
</dbReference>
<comment type="cofactor">
    <cofactor evidence="1">
        <name>FAD</name>
        <dbReference type="ChEBI" id="CHEBI:57692"/>
    </cofactor>
</comment>
<dbReference type="InterPro" id="IPR009075">
    <property type="entry name" value="AcylCo_DH/oxidase_C"/>
</dbReference>
<dbReference type="Proteomes" id="UP000439986">
    <property type="component" value="Unassembled WGS sequence"/>
</dbReference>
<dbReference type="RefSeq" id="WP_154356917.1">
    <property type="nucleotide sequence ID" value="NZ_WKJL01000003.1"/>
</dbReference>
<name>A0A844D9B5_9BURK</name>
<reference evidence="9 10" key="1">
    <citation type="submission" date="2019-11" db="EMBL/GenBank/DDBJ databases">
        <title>Novel species isolated from a subtropical stream in China.</title>
        <authorList>
            <person name="Lu H."/>
        </authorList>
    </citation>
    <scope>NUCLEOTIDE SEQUENCE [LARGE SCALE GENOMIC DNA]</scope>
    <source>
        <strain evidence="9 10">FT26W</strain>
    </source>
</reference>
<keyword evidence="3" id="KW-0285">Flavoprotein</keyword>
<evidence type="ECO:0000259" key="8">
    <source>
        <dbReference type="Pfam" id="PF02771"/>
    </source>
</evidence>
<evidence type="ECO:0000256" key="2">
    <source>
        <dbReference type="ARBA" id="ARBA00009347"/>
    </source>
</evidence>
<proteinExistence type="inferred from homology"/>
<dbReference type="Gene3D" id="1.10.540.10">
    <property type="entry name" value="Acyl-CoA dehydrogenase/oxidase, N-terminal domain"/>
    <property type="match status" value="1"/>
</dbReference>
<evidence type="ECO:0000256" key="4">
    <source>
        <dbReference type="ARBA" id="ARBA00022827"/>
    </source>
</evidence>
<dbReference type="Pfam" id="PF00441">
    <property type="entry name" value="Acyl-CoA_dh_1"/>
    <property type="match status" value="1"/>
</dbReference>
<dbReference type="InterPro" id="IPR046373">
    <property type="entry name" value="Acyl-CoA_Oxase/DH_mid-dom_sf"/>
</dbReference>
<keyword evidence="4" id="KW-0274">FAD</keyword>
<sequence length="378" mass="41418">MDFNFKEEQQQFADALRRWVDKDYGFDVRHRIIHSQSGVSDVAWNTLVELGMTALPVPEAQGGFSGNAVDMLVVMQELGRGLVVEPYFATVWGAKFLQLANNQYHRLEDVAKGELKLACALGEKHSRYDLADIKTIASINGEGYRIDGTKTVVIHGGQAGALIVSARSAGTQRDTNGISLFVVPTDTPGVVIRDYRTIDGQRAATVQFNHVAVPASALLGKMGGGWDMLEEAADYGVSLLCAEAVGAMDALFNATLEYLKTRKQFGIAIGSFQALQHRMADMYIHLEQARSMAMLVAARMSCDAEERRRVASAAKVRIGQASKFIGQQAVQLHGGMGVTDELPAAHHFKRLTMIEQTLGDVDHHLERFAAQRGFQQHS</sequence>
<dbReference type="InterPro" id="IPR009100">
    <property type="entry name" value="AcylCoA_DH/oxidase_NM_dom_sf"/>
</dbReference>
<dbReference type="SUPFAM" id="SSF47203">
    <property type="entry name" value="Acyl-CoA dehydrogenase C-terminal domain-like"/>
    <property type="match status" value="1"/>
</dbReference>
<gene>
    <name evidence="9" type="ORF">GJ698_07140</name>
</gene>
<dbReference type="Pfam" id="PF02770">
    <property type="entry name" value="Acyl-CoA_dh_M"/>
    <property type="match status" value="1"/>
</dbReference>
<feature type="domain" description="Acyl-CoA dehydrogenase/oxidase C-terminal" evidence="6">
    <location>
        <begin position="223"/>
        <end position="360"/>
    </location>
</feature>
<dbReference type="InterPro" id="IPR037069">
    <property type="entry name" value="AcylCoA_DH/ox_N_sf"/>
</dbReference>
<dbReference type="InterPro" id="IPR036250">
    <property type="entry name" value="AcylCo_DH-like_C"/>
</dbReference>
<dbReference type="GO" id="GO:0003995">
    <property type="term" value="F:acyl-CoA dehydrogenase activity"/>
    <property type="evidence" value="ECO:0007669"/>
    <property type="project" value="TreeGrafter"/>
</dbReference>
<accession>A0A844D9B5</accession>
<dbReference type="InterPro" id="IPR013786">
    <property type="entry name" value="AcylCoA_DH/ox_N"/>
</dbReference>
<dbReference type="CDD" id="cd00567">
    <property type="entry name" value="ACAD"/>
    <property type="match status" value="1"/>
</dbReference>
<dbReference type="PANTHER" id="PTHR43884:SF20">
    <property type="entry name" value="ACYL-COA DEHYDROGENASE FADE28"/>
    <property type="match status" value="1"/>
</dbReference>
<keyword evidence="5" id="KW-0560">Oxidoreductase</keyword>
<organism evidence="9 10">
    <name type="scientific">Duganella aquatilis</name>
    <dbReference type="NCBI Taxonomy" id="2666082"/>
    <lineage>
        <taxon>Bacteria</taxon>
        <taxon>Pseudomonadati</taxon>
        <taxon>Pseudomonadota</taxon>
        <taxon>Betaproteobacteria</taxon>
        <taxon>Burkholderiales</taxon>
        <taxon>Oxalobacteraceae</taxon>
        <taxon>Telluria group</taxon>
        <taxon>Duganella</taxon>
    </lineage>
</organism>
<dbReference type="InterPro" id="IPR006091">
    <property type="entry name" value="Acyl-CoA_Oxase/DH_mid-dom"/>
</dbReference>
<evidence type="ECO:0000259" key="7">
    <source>
        <dbReference type="Pfam" id="PF02770"/>
    </source>
</evidence>
<dbReference type="Gene3D" id="2.40.110.10">
    <property type="entry name" value="Butyryl-CoA Dehydrogenase, subunit A, domain 2"/>
    <property type="match status" value="1"/>
</dbReference>
<evidence type="ECO:0000256" key="5">
    <source>
        <dbReference type="ARBA" id="ARBA00023002"/>
    </source>
</evidence>
<evidence type="ECO:0000259" key="6">
    <source>
        <dbReference type="Pfam" id="PF00441"/>
    </source>
</evidence>
<comment type="caution">
    <text evidence="9">The sequence shown here is derived from an EMBL/GenBank/DDBJ whole genome shotgun (WGS) entry which is preliminary data.</text>
</comment>
<dbReference type="PANTHER" id="PTHR43884">
    <property type="entry name" value="ACYL-COA DEHYDROGENASE"/>
    <property type="match status" value="1"/>
</dbReference>
<feature type="domain" description="Acyl-CoA oxidase/dehydrogenase middle" evidence="7">
    <location>
        <begin position="118"/>
        <end position="210"/>
    </location>
</feature>
<dbReference type="GO" id="GO:0050660">
    <property type="term" value="F:flavin adenine dinucleotide binding"/>
    <property type="evidence" value="ECO:0007669"/>
    <property type="project" value="InterPro"/>
</dbReference>
<feature type="domain" description="Acyl-CoA dehydrogenase/oxidase N-terminal" evidence="8">
    <location>
        <begin position="7"/>
        <end position="83"/>
    </location>
</feature>
<dbReference type="EMBL" id="WKJL01000003">
    <property type="protein sequence ID" value="MRW83869.1"/>
    <property type="molecule type" value="Genomic_DNA"/>
</dbReference>
<dbReference type="SUPFAM" id="SSF56645">
    <property type="entry name" value="Acyl-CoA dehydrogenase NM domain-like"/>
    <property type="match status" value="1"/>
</dbReference>
<protein>
    <submittedName>
        <fullName evidence="9">Pimeloyl-CoA dehydrogenase small subunit</fullName>
    </submittedName>
</protein>